<evidence type="ECO:0000256" key="5">
    <source>
        <dbReference type="SAM" id="MobiDB-lite"/>
    </source>
</evidence>
<evidence type="ECO:0000256" key="3">
    <source>
        <dbReference type="ARBA" id="ARBA00023098"/>
    </source>
</evidence>
<dbReference type="VEuPathDB" id="TriTrypDB:TcCL_ESM10353"/>
<dbReference type="VEuPathDB" id="TriTrypDB:TCSYLVIO_003249"/>
<evidence type="ECO:0000256" key="4">
    <source>
        <dbReference type="PROSITE-ProRule" id="PRU01161"/>
    </source>
</evidence>
<protein>
    <recommendedName>
        <fullName evidence="6">PNPLA domain-containing protein</fullName>
    </recommendedName>
</protein>
<dbReference type="VEuPathDB" id="TriTrypDB:ECC02_000108"/>
<dbReference type="VEuPathDB" id="TriTrypDB:TCDM_06319"/>
<sequence>MDGTPTRAPTTGTAPPVRTQRSKIADRVRTTPARSLPRRRKGTRSSRVRNDSSGPKCGVRQASLRIIFRFIYLFFVECLLLRPLHVIQKWIKDYTSRAQKARTERRFINIMNSTESLDTWLTTASYLDNHRGMQEWKNMIPNKAECDAEGLKQDAYCAKTLAMTENERAIGEFLRSQLHRTAHGMTSPSNFRYYTGTISSVEEYNEAIVSLIEAFGRPRVFREEVTSALSPCNKAKGEFLLEEGASLNSKFSTDIVPNKFSKAEHVVDSGNNEQSSTGNRVDTSVFDYLEYKLSSVYLSSLLNWAARPQLPAEKFLTDVQKLKVLQDTLRSYGRSALMLSGGSTLGVSHMGVVRALFEAGLLPDIISGSSAGSIIASIVCSMKDDQLRELLSDSIMSVQKLQLSPFDHGEFFAKINQLLRTGAFMNVQKLMECLRNNVGDLTFEEAYRHSGRILNVSVTSEQYSGSHLDRHMLLNYVTSPNVVLWSAVSASCALPGLFTAVQLIEKLPDGSFRRFLPGQLWCDGSLAQDLPRESLASLFNVNYFIVSQVNPHIIPFQRKPFSPLVYKERRPRKILSSLWYGCFREIRRWILKLFGIGVLSTTGRWELPYLFLTQRYDGDILILPIGNVLHAAPDYFNIVANPSSEYIAFVTSRAQLRTWPHLNRIRHSTMIERALFREIGLLKKRVKDESVVLE</sequence>
<accession>A0A2V2VJI4</accession>
<evidence type="ECO:0000313" key="7">
    <source>
        <dbReference type="EMBL" id="PWU96599.1"/>
    </source>
</evidence>
<dbReference type="SUPFAM" id="SSF52151">
    <property type="entry name" value="FabD/lysophospholipase-like"/>
    <property type="match status" value="1"/>
</dbReference>
<dbReference type="InterPro" id="IPR016035">
    <property type="entry name" value="Acyl_Trfase/lysoPLipase"/>
</dbReference>
<dbReference type="Pfam" id="PF11815">
    <property type="entry name" value="DUF3336"/>
    <property type="match status" value="1"/>
</dbReference>
<evidence type="ECO:0000259" key="6">
    <source>
        <dbReference type="PROSITE" id="PS51635"/>
    </source>
</evidence>
<dbReference type="InterPro" id="IPR002641">
    <property type="entry name" value="PNPLA_dom"/>
</dbReference>
<organism evidence="7 8">
    <name type="scientific">Trypanosoma cruzi</name>
    <dbReference type="NCBI Taxonomy" id="5693"/>
    <lineage>
        <taxon>Eukaryota</taxon>
        <taxon>Discoba</taxon>
        <taxon>Euglenozoa</taxon>
        <taxon>Kinetoplastea</taxon>
        <taxon>Metakinetoplastina</taxon>
        <taxon>Trypanosomatida</taxon>
        <taxon>Trypanosomatidae</taxon>
        <taxon>Trypanosoma</taxon>
        <taxon>Schizotrypanum</taxon>
    </lineage>
</organism>
<gene>
    <name evidence="7" type="ORF">C4B63_18g341</name>
</gene>
<dbReference type="AlphaFoldDB" id="A0A2V2VJI4"/>
<dbReference type="VEuPathDB" id="TriTrypDB:TcYC6_0097140"/>
<dbReference type="VEuPathDB" id="TriTrypDB:TcBrA4_0028930"/>
<dbReference type="Proteomes" id="UP000246121">
    <property type="component" value="Unassembled WGS sequence"/>
</dbReference>
<keyword evidence="2 4" id="KW-0442">Lipid degradation</keyword>
<name>A0A2V2VJI4_TRYCR</name>
<dbReference type="VEuPathDB" id="TriTrypDB:Tc_MARK_1966"/>
<feature type="compositionally biased region" description="Basic residues" evidence="5">
    <location>
        <begin position="36"/>
        <end position="47"/>
    </location>
</feature>
<dbReference type="Gene3D" id="3.40.1090.10">
    <property type="entry name" value="Cytosolic phospholipase A2 catalytic domain"/>
    <property type="match status" value="2"/>
</dbReference>
<comment type="caution">
    <text evidence="7">The sequence shown here is derived from an EMBL/GenBank/DDBJ whole genome shotgun (WGS) entry which is preliminary data.</text>
</comment>
<evidence type="ECO:0000256" key="1">
    <source>
        <dbReference type="ARBA" id="ARBA00022801"/>
    </source>
</evidence>
<keyword evidence="3 4" id="KW-0443">Lipid metabolism</keyword>
<proteinExistence type="predicted"/>
<evidence type="ECO:0000313" key="8">
    <source>
        <dbReference type="Proteomes" id="UP000246121"/>
    </source>
</evidence>
<feature type="active site" description="Nucleophile" evidence="4">
    <location>
        <position position="370"/>
    </location>
</feature>
<dbReference type="VEuPathDB" id="TriTrypDB:TcG_02311"/>
<reference evidence="7 8" key="1">
    <citation type="journal article" date="2018" name="Microb. Genom.">
        <title>Expanding an expanded genome: long-read sequencing of Trypanosoma cruzi.</title>
        <authorList>
            <person name="Berna L."/>
            <person name="Rodriguez M."/>
            <person name="Chiribao M.L."/>
            <person name="Parodi-Talice A."/>
            <person name="Pita S."/>
            <person name="Rijo G."/>
            <person name="Alvarez-Valin F."/>
            <person name="Robello C."/>
        </authorList>
    </citation>
    <scope>NUCLEOTIDE SEQUENCE [LARGE SCALE GENOMIC DNA]</scope>
    <source>
        <strain evidence="7 8">Dm28c</strain>
    </source>
</reference>
<evidence type="ECO:0000256" key="2">
    <source>
        <dbReference type="ARBA" id="ARBA00022963"/>
    </source>
</evidence>
<dbReference type="Pfam" id="PF01734">
    <property type="entry name" value="Patatin"/>
    <property type="match status" value="1"/>
</dbReference>
<dbReference type="PROSITE" id="PS51635">
    <property type="entry name" value="PNPLA"/>
    <property type="match status" value="1"/>
</dbReference>
<dbReference type="EMBL" id="PRFA01000018">
    <property type="protein sequence ID" value="PWU96599.1"/>
    <property type="molecule type" value="Genomic_DNA"/>
</dbReference>
<feature type="active site" description="Proton acceptor" evidence="4">
    <location>
        <position position="509"/>
    </location>
</feature>
<dbReference type="VEuPathDB" id="TriTrypDB:C3747_138g80"/>
<dbReference type="GO" id="GO:0016042">
    <property type="term" value="P:lipid catabolic process"/>
    <property type="evidence" value="ECO:0007669"/>
    <property type="project" value="UniProtKB-UniRule"/>
</dbReference>
<dbReference type="VEuPathDB" id="TriTrypDB:TcCLB.511509.50"/>
<dbReference type="GO" id="GO:0004806">
    <property type="term" value="F:triacylglycerol lipase activity"/>
    <property type="evidence" value="ECO:0007669"/>
    <property type="project" value="InterPro"/>
</dbReference>
<feature type="compositionally biased region" description="Low complexity" evidence="5">
    <location>
        <begin position="1"/>
        <end position="19"/>
    </location>
</feature>
<feature type="region of interest" description="Disordered" evidence="5">
    <location>
        <begin position="1"/>
        <end position="57"/>
    </location>
</feature>
<dbReference type="VEuPathDB" id="TriTrypDB:BCY84_01028"/>
<dbReference type="PANTHER" id="PTHR14226">
    <property type="entry name" value="NEUROPATHY TARGET ESTERASE/SWISS CHEESE D.MELANOGASTER"/>
    <property type="match status" value="1"/>
</dbReference>
<feature type="short sequence motif" description="GXSXG" evidence="4">
    <location>
        <begin position="368"/>
        <end position="372"/>
    </location>
</feature>
<dbReference type="InterPro" id="IPR050301">
    <property type="entry name" value="NTE"/>
</dbReference>
<dbReference type="PANTHER" id="PTHR14226:SF10">
    <property type="entry name" value="TRIACYLGLYCEROL LIPASE 4-RELATED"/>
    <property type="match status" value="1"/>
</dbReference>
<comment type="caution">
    <text evidence="4">Lacks conserved residue(s) required for the propagation of feature annotation.</text>
</comment>
<keyword evidence="1 4" id="KW-0378">Hydrolase</keyword>
<feature type="domain" description="PNPLA" evidence="6">
    <location>
        <begin position="337"/>
        <end position="522"/>
    </location>
</feature>
<dbReference type="VEuPathDB" id="TriTrypDB:C4B63_18g341"/>
<dbReference type="InterPro" id="IPR021771">
    <property type="entry name" value="Triacylglycerol_lipase_N"/>
</dbReference>
<dbReference type="VEuPathDB" id="TriTrypDB:TcCLB.509169.20"/>